<dbReference type="AlphaFoldDB" id="A0A0D3EAV1"/>
<dbReference type="HOGENOM" id="CLU_3144848_0_0_1"/>
<dbReference type="Gramene" id="Bo9g113860.1">
    <property type="protein sequence ID" value="Bo9g113860.1"/>
    <property type="gene ID" value="Bo9g113860"/>
</dbReference>
<organism evidence="1 2">
    <name type="scientific">Brassica oleracea var. oleracea</name>
    <dbReference type="NCBI Taxonomy" id="109376"/>
    <lineage>
        <taxon>Eukaryota</taxon>
        <taxon>Viridiplantae</taxon>
        <taxon>Streptophyta</taxon>
        <taxon>Embryophyta</taxon>
        <taxon>Tracheophyta</taxon>
        <taxon>Spermatophyta</taxon>
        <taxon>Magnoliopsida</taxon>
        <taxon>eudicotyledons</taxon>
        <taxon>Gunneridae</taxon>
        <taxon>Pentapetalae</taxon>
        <taxon>rosids</taxon>
        <taxon>malvids</taxon>
        <taxon>Brassicales</taxon>
        <taxon>Brassicaceae</taxon>
        <taxon>Brassiceae</taxon>
        <taxon>Brassica</taxon>
    </lineage>
</organism>
<dbReference type="eggNOG" id="KOG0143">
    <property type="taxonomic scope" value="Eukaryota"/>
</dbReference>
<keyword evidence="2" id="KW-1185">Reference proteome</keyword>
<evidence type="ECO:0000313" key="2">
    <source>
        <dbReference type="Proteomes" id="UP000032141"/>
    </source>
</evidence>
<dbReference type="SUPFAM" id="SSF51197">
    <property type="entry name" value="Clavaminate synthase-like"/>
    <property type="match status" value="1"/>
</dbReference>
<dbReference type="Proteomes" id="UP000032141">
    <property type="component" value="Chromosome C9"/>
</dbReference>
<reference evidence="1" key="2">
    <citation type="submission" date="2015-03" db="UniProtKB">
        <authorList>
            <consortium name="EnsemblPlants"/>
        </authorList>
    </citation>
    <scope>IDENTIFICATION</scope>
</reference>
<sequence length="49" mass="5529">MEKPKFKTVQEMDIPAIDLSLLLSSSDDGREELRKLHSALSTWGTLINN</sequence>
<protein>
    <recommendedName>
        <fullName evidence="3">Non-haem dioxygenase N-terminal domain-containing protein</fullName>
    </recommendedName>
</protein>
<name>A0A0D3EAV1_BRAOL</name>
<evidence type="ECO:0000313" key="1">
    <source>
        <dbReference type="EnsemblPlants" id="Bo9g113860.1"/>
    </source>
</evidence>
<accession>A0A0D3EAV1</accession>
<dbReference type="EnsemblPlants" id="Bo9g113860.1">
    <property type="protein sequence ID" value="Bo9g113860.1"/>
    <property type="gene ID" value="Bo9g113860"/>
</dbReference>
<evidence type="ECO:0008006" key="3">
    <source>
        <dbReference type="Google" id="ProtNLM"/>
    </source>
</evidence>
<proteinExistence type="predicted"/>
<reference evidence="1 2" key="1">
    <citation type="journal article" date="2014" name="Genome Biol.">
        <title>Transcriptome and methylome profiling reveals relics of genome dominance in the mesopolyploid Brassica oleracea.</title>
        <authorList>
            <person name="Parkin I.A."/>
            <person name="Koh C."/>
            <person name="Tang H."/>
            <person name="Robinson S.J."/>
            <person name="Kagale S."/>
            <person name="Clarke W.E."/>
            <person name="Town C.D."/>
            <person name="Nixon J."/>
            <person name="Krishnakumar V."/>
            <person name="Bidwell S.L."/>
            <person name="Denoeud F."/>
            <person name="Belcram H."/>
            <person name="Links M.G."/>
            <person name="Just J."/>
            <person name="Clarke C."/>
            <person name="Bender T."/>
            <person name="Huebert T."/>
            <person name="Mason A.S."/>
            <person name="Pires J.C."/>
            <person name="Barker G."/>
            <person name="Moore J."/>
            <person name="Walley P.G."/>
            <person name="Manoli S."/>
            <person name="Batley J."/>
            <person name="Edwards D."/>
            <person name="Nelson M.N."/>
            <person name="Wang X."/>
            <person name="Paterson A.H."/>
            <person name="King G."/>
            <person name="Bancroft I."/>
            <person name="Chalhoub B."/>
            <person name="Sharpe A.G."/>
        </authorList>
    </citation>
    <scope>NUCLEOTIDE SEQUENCE</scope>
    <source>
        <strain evidence="1 2">cv. TO1000</strain>
    </source>
</reference>